<dbReference type="CDD" id="cd00093">
    <property type="entry name" value="HTH_XRE"/>
    <property type="match status" value="1"/>
</dbReference>
<protein>
    <submittedName>
        <fullName evidence="2">Transcriptional regulator with XRE-family HTH domain</fullName>
    </submittedName>
</protein>
<name>A0A840NII6_9PSEU</name>
<proteinExistence type="predicted"/>
<dbReference type="Pfam" id="PF01381">
    <property type="entry name" value="HTH_3"/>
    <property type="match status" value="1"/>
</dbReference>
<sequence>MPDKTDMSFAARLRRLFDSVTKEGGEKYTATEVAAEITARGKVKVSKTYLYDLLNGQKTSPSWQLVQALADFFEVQLDYFSDSDRAHDLNRQYEALAVLGEAGAQRIAARASELSPDALESVMRFIEFQADQSRKQHPEG</sequence>
<evidence type="ECO:0000313" key="3">
    <source>
        <dbReference type="Proteomes" id="UP000580474"/>
    </source>
</evidence>
<evidence type="ECO:0000259" key="1">
    <source>
        <dbReference type="PROSITE" id="PS50943"/>
    </source>
</evidence>
<dbReference type="InterPro" id="IPR001387">
    <property type="entry name" value="Cro/C1-type_HTH"/>
</dbReference>
<dbReference type="RefSeq" id="WP_184479683.1">
    <property type="nucleotide sequence ID" value="NZ_JACHIV010000001.1"/>
</dbReference>
<dbReference type="Gene3D" id="1.10.260.40">
    <property type="entry name" value="lambda repressor-like DNA-binding domains"/>
    <property type="match status" value="1"/>
</dbReference>
<gene>
    <name evidence="2" type="ORF">BJ969_003196</name>
</gene>
<reference evidence="2 3" key="1">
    <citation type="submission" date="2020-08" db="EMBL/GenBank/DDBJ databases">
        <title>Sequencing the genomes of 1000 actinobacteria strains.</title>
        <authorList>
            <person name="Klenk H.-P."/>
        </authorList>
    </citation>
    <scope>NUCLEOTIDE SEQUENCE [LARGE SCALE GENOMIC DNA]</scope>
    <source>
        <strain evidence="2 3">DSM 45582</strain>
    </source>
</reference>
<keyword evidence="3" id="KW-1185">Reference proteome</keyword>
<dbReference type="InterPro" id="IPR010982">
    <property type="entry name" value="Lambda_DNA-bd_dom_sf"/>
</dbReference>
<dbReference type="PROSITE" id="PS50943">
    <property type="entry name" value="HTH_CROC1"/>
    <property type="match status" value="1"/>
</dbReference>
<dbReference type="EMBL" id="JACHIV010000001">
    <property type="protein sequence ID" value="MBB5070108.1"/>
    <property type="molecule type" value="Genomic_DNA"/>
</dbReference>
<feature type="domain" description="HTH cro/C1-type" evidence="1">
    <location>
        <begin position="45"/>
        <end position="80"/>
    </location>
</feature>
<dbReference type="Proteomes" id="UP000580474">
    <property type="component" value="Unassembled WGS sequence"/>
</dbReference>
<accession>A0A840NII6</accession>
<comment type="caution">
    <text evidence="2">The sequence shown here is derived from an EMBL/GenBank/DDBJ whole genome shotgun (WGS) entry which is preliminary data.</text>
</comment>
<dbReference type="AlphaFoldDB" id="A0A840NII6"/>
<organism evidence="2 3">
    <name type="scientific">Saccharopolyspora gloriosae</name>
    <dbReference type="NCBI Taxonomy" id="455344"/>
    <lineage>
        <taxon>Bacteria</taxon>
        <taxon>Bacillati</taxon>
        <taxon>Actinomycetota</taxon>
        <taxon>Actinomycetes</taxon>
        <taxon>Pseudonocardiales</taxon>
        <taxon>Pseudonocardiaceae</taxon>
        <taxon>Saccharopolyspora</taxon>
    </lineage>
</organism>
<dbReference type="SUPFAM" id="SSF47413">
    <property type="entry name" value="lambda repressor-like DNA-binding domains"/>
    <property type="match status" value="1"/>
</dbReference>
<evidence type="ECO:0000313" key="2">
    <source>
        <dbReference type="EMBL" id="MBB5070108.1"/>
    </source>
</evidence>
<dbReference type="GO" id="GO:0003677">
    <property type="term" value="F:DNA binding"/>
    <property type="evidence" value="ECO:0007669"/>
    <property type="project" value="InterPro"/>
</dbReference>